<organism evidence="9">
    <name type="scientific">uncultured Thermomicrobiales bacterium</name>
    <dbReference type="NCBI Taxonomy" id="1645740"/>
    <lineage>
        <taxon>Bacteria</taxon>
        <taxon>Pseudomonadati</taxon>
        <taxon>Thermomicrobiota</taxon>
        <taxon>Thermomicrobia</taxon>
        <taxon>Thermomicrobiales</taxon>
        <taxon>environmental samples</taxon>
    </lineage>
</organism>
<gene>
    <name evidence="9" type="ORF">AVDCRST_MAG33-1242</name>
</gene>
<protein>
    <recommendedName>
        <fullName evidence="7">Orotidine-5'-phosphate decarboxylase</fullName>
        <ecNumber evidence="7">4.1.1.23</ecNumber>
    </recommendedName>
</protein>
<dbReference type="GO" id="GO:0006207">
    <property type="term" value="P:'de novo' pyrimidine nucleobase biosynthetic process"/>
    <property type="evidence" value="ECO:0007669"/>
    <property type="project" value="InterPro"/>
</dbReference>
<evidence type="ECO:0000259" key="8">
    <source>
        <dbReference type="SMART" id="SM00934"/>
    </source>
</evidence>
<dbReference type="InterPro" id="IPR011995">
    <property type="entry name" value="OMPdecase_type-2"/>
</dbReference>
<accession>A0A6J4UMV5</accession>
<dbReference type="Pfam" id="PF00215">
    <property type="entry name" value="OMPdecase"/>
    <property type="match status" value="1"/>
</dbReference>
<feature type="non-terminal residue" evidence="9">
    <location>
        <position position="262"/>
    </location>
</feature>
<evidence type="ECO:0000256" key="6">
    <source>
        <dbReference type="ARBA" id="ARBA00049157"/>
    </source>
</evidence>
<dbReference type="NCBIfam" id="TIGR02127">
    <property type="entry name" value="pyrF_sub2"/>
    <property type="match status" value="1"/>
</dbReference>
<reference evidence="9" key="1">
    <citation type="submission" date="2020-02" db="EMBL/GenBank/DDBJ databases">
        <authorList>
            <person name="Meier V. D."/>
        </authorList>
    </citation>
    <scope>NUCLEOTIDE SEQUENCE</scope>
    <source>
        <strain evidence="9">AVDCRST_MAG33</strain>
    </source>
</reference>
<dbReference type="GO" id="GO:0044205">
    <property type="term" value="P:'de novo' UMP biosynthetic process"/>
    <property type="evidence" value="ECO:0007669"/>
    <property type="project" value="UniProtKB-UniPathway"/>
</dbReference>
<evidence type="ECO:0000256" key="3">
    <source>
        <dbReference type="ARBA" id="ARBA00022793"/>
    </source>
</evidence>
<dbReference type="GO" id="GO:0004590">
    <property type="term" value="F:orotidine-5'-phosphate decarboxylase activity"/>
    <property type="evidence" value="ECO:0007669"/>
    <property type="project" value="UniProtKB-UniRule"/>
</dbReference>
<dbReference type="PANTHER" id="PTHR43375:SF1">
    <property type="entry name" value="OROTIDINE 5'-PHOSPHATE DECARBOXYLASE"/>
    <property type="match status" value="1"/>
</dbReference>
<keyword evidence="3" id="KW-0210">Decarboxylase</keyword>
<dbReference type="SMART" id="SM00934">
    <property type="entry name" value="OMPdecase"/>
    <property type="match status" value="1"/>
</dbReference>
<dbReference type="SUPFAM" id="SSF51366">
    <property type="entry name" value="Ribulose-phoshate binding barrel"/>
    <property type="match status" value="1"/>
</dbReference>
<comment type="catalytic activity">
    <reaction evidence="6">
        <text>orotidine 5'-phosphate + H(+) = UMP + CO2</text>
        <dbReference type="Rhea" id="RHEA:11596"/>
        <dbReference type="ChEBI" id="CHEBI:15378"/>
        <dbReference type="ChEBI" id="CHEBI:16526"/>
        <dbReference type="ChEBI" id="CHEBI:57538"/>
        <dbReference type="ChEBI" id="CHEBI:57865"/>
        <dbReference type="EC" id="4.1.1.23"/>
    </reaction>
</comment>
<evidence type="ECO:0000256" key="1">
    <source>
        <dbReference type="ARBA" id="ARBA00004861"/>
    </source>
</evidence>
<dbReference type="UniPathway" id="UPA00070">
    <property type="reaction ID" value="UER00120"/>
</dbReference>
<dbReference type="AlphaFoldDB" id="A0A6J4UMV5"/>
<evidence type="ECO:0000256" key="4">
    <source>
        <dbReference type="ARBA" id="ARBA00022975"/>
    </source>
</evidence>
<keyword evidence="4" id="KW-0665">Pyrimidine biosynthesis</keyword>
<dbReference type="InterPro" id="IPR001754">
    <property type="entry name" value="OMPdeCOase_dom"/>
</dbReference>
<evidence type="ECO:0000256" key="5">
    <source>
        <dbReference type="ARBA" id="ARBA00023239"/>
    </source>
</evidence>
<evidence type="ECO:0000313" key="9">
    <source>
        <dbReference type="EMBL" id="CAA9555433.1"/>
    </source>
</evidence>
<dbReference type="InterPro" id="IPR011060">
    <property type="entry name" value="RibuloseP-bd_barrel"/>
</dbReference>
<comment type="pathway">
    <text evidence="1">Pyrimidine metabolism; UMP biosynthesis via de novo pathway; UMP from orotate: step 2/2.</text>
</comment>
<dbReference type="PANTHER" id="PTHR43375">
    <property type="entry name" value="OROTIDINE 5'-PHOSPHATE DECARBOXYLASE"/>
    <property type="match status" value="1"/>
</dbReference>
<keyword evidence="5 9" id="KW-0456">Lyase</keyword>
<dbReference type="InterPro" id="IPR013785">
    <property type="entry name" value="Aldolase_TIM"/>
</dbReference>
<sequence>MTGFTERLAMRAEATGSLVCINLDPDLDRPGVSDRSASPREAADAVVRYFSAVIERTAPYACAYKPNFAFFLPLGADGIRALREIRERIPREIPVILDAKVGDVGNTSEHYAQAFFDTWDFDAVTVNPYLGEDGLAPFFERADRGVIVLAKTSNPGSGDFQDLALEAGSEPLSDRVVRRVVEWDQRYPAAAGLVVGATYPGHLARIRRLAPTLPILLPGVGAQGGDVAASVRAGCDATGGGLLVSAGRSIIYAGTGAGFADA</sequence>
<dbReference type="CDD" id="cd04725">
    <property type="entry name" value="OMP_decarboxylase_like"/>
    <property type="match status" value="1"/>
</dbReference>
<evidence type="ECO:0000256" key="2">
    <source>
        <dbReference type="ARBA" id="ARBA00008847"/>
    </source>
</evidence>
<dbReference type="EMBL" id="CADCWK010000121">
    <property type="protein sequence ID" value="CAA9555433.1"/>
    <property type="molecule type" value="Genomic_DNA"/>
</dbReference>
<name>A0A6J4UMV5_9BACT</name>
<dbReference type="Gene3D" id="3.20.20.70">
    <property type="entry name" value="Aldolase class I"/>
    <property type="match status" value="1"/>
</dbReference>
<proteinExistence type="inferred from homology"/>
<dbReference type="EC" id="4.1.1.23" evidence="7"/>
<evidence type="ECO:0000256" key="7">
    <source>
        <dbReference type="NCBIfam" id="TIGR02127"/>
    </source>
</evidence>
<feature type="domain" description="Orotidine 5'-phosphate decarboxylase" evidence="8">
    <location>
        <begin position="18"/>
        <end position="262"/>
    </location>
</feature>
<comment type="similarity">
    <text evidence="2">Belongs to the OMP decarboxylase family. Type 2 subfamily.</text>
</comment>